<feature type="region of interest" description="Disordered" evidence="1">
    <location>
        <begin position="1"/>
        <end position="22"/>
    </location>
</feature>
<sequence length="80" mass="9617">MKKSDSSERKKNEIREKQETMSILEEEQIRDDLTWKEIQELNEARKVGDTFSSEQDMDMLCRSTLAMDHEECDDIYLKHF</sequence>
<reference evidence="2 3" key="1">
    <citation type="journal article" date="2021" name="bioRxiv">
        <title>Chromosome-scale and haplotype-resolved genome assembly of a tetraploid potato cultivar.</title>
        <authorList>
            <person name="Sun H."/>
            <person name="Jiao W.-B."/>
            <person name="Krause K."/>
            <person name="Campoy J.A."/>
            <person name="Goel M."/>
            <person name="Folz-Donahue K."/>
            <person name="Kukat C."/>
            <person name="Huettel B."/>
            <person name="Schneeberger K."/>
        </authorList>
    </citation>
    <scope>NUCLEOTIDE SEQUENCE [LARGE SCALE GENOMIC DNA]</scope>
    <source>
        <strain evidence="2">SolTubOtavaFocal</strain>
        <tissue evidence="2">Leaves</tissue>
    </source>
</reference>
<keyword evidence="3" id="KW-1185">Reference proteome</keyword>
<evidence type="ECO:0000313" key="3">
    <source>
        <dbReference type="Proteomes" id="UP000826656"/>
    </source>
</evidence>
<evidence type="ECO:0000256" key="1">
    <source>
        <dbReference type="SAM" id="MobiDB-lite"/>
    </source>
</evidence>
<dbReference type="EMBL" id="JAIVGD010000001">
    <property type="protein sequence ID" value="KAH0781304.1"/>
    <property type="molecule type" value="Genomic_DNA"/>
</dbReference>
<dbReference type="Proteomes" id="UP000826656">
    <property type="component" value="Unassembled WGS sequence"/>
</dbReference>
<name>A0ABQ7WMM5_SOLTU</name>
<organism evidence="2 3">
    <name type="scientific">Solanum tuberosum</name>
    <name type="common">Potato</name>
    <dbReference type="NCBI Taxonomy" id="4113"/>
    <lineage>
        <taxon>Eukaryota</taxon>
        <taxon>Viridiplantae</taxon>
        <taxon>Streptophyta</taxon>
        <taxon>Embryophyta</taxon>
        <taxon>Tracheophyta</taxon>
        <taxon>Spermatophyta</taxon>
        <taxon>Magnoliopsida</taxon>
        <taxon>eudicotyledons</taxon>
        <taxon>Gunneridae</taxon>
        <taxon>Pentapetalae</taxon>
        <taxon>asterids</taxon>
        <taxon>lamiids</taxon>
        <taxon>Solanales</taxon>
        <taxon>Solanaceae</taxon>
        <taxon>Solanoideae</taxon>
        <taxon>Solaneae</taxon>
        <taxon>Solanum</taxon>
    </lineage>
</organism>
<accession>A0ABQ7WMM5</accession>
<comment type="caution">
    <text evidence="2">The sequence shown here is derived from an EMBL/GenBank/DDBJ whole genome shotgun (WGS) entry which is preliminary data.</text>
</comment>
<proteinExistence type="predicted"/>
<protein>
    <submittedName>
        <fullName evidence="2">Uncharacterized protein</fullName>
    </submittedName>
</protein>
<feature type="compositionally biased region" description="Basic and acidic residues" evidence="1">
    <location>
        <begin position="1"/>
        <end position="19"/>
    </location>
</feature>
<gene>
    <name evidence="2" type="ORF">KY290_000902</name>
</gene>
<evidence type="ECO:0000313" key="2">
    <source>
        <dbReference type="EMBL" id="KAH0781304.1"/>
    </source>
</evidence>